<dbReference type="NCBIfam" id="NF047595">
    <property type="entry name" value="IS66_ISRel24_TnpA"/>
    <property type="match status" value="1"/>
</dbReference>
<gene>
    <name evidence="1" type="ORF">EJB06_31410</name>
</gene>
<dbReference type="InterPro" id="IPR002514">
    <property type="entry name" value="Transposase_8"/>
</dbReference>
<evidence type="ECO:0000313" key="2">
    <source>
        <dbReference type="Proteomes" id="UP000278085"/>
    </source>
</evidence>
<dbReference type="Proteomes" id="UP000278085">
    <property type="component" value="Unassembled WGS sequence"/>
</dbReference>
<dbReference type="GO" id="GO:0006313">
    <property type="term" value="P:DNA transposition"/>
    <property type="evidence" value="ECO:0007669"/>
    <property type="project" value="InterPro"/>
</dbReference>
<dbReference type="EMBL" id="RXLQ01000048">
    <property type="protein sequence ID" value="RSZ55075.1"/>
    <property type="molecule type" value="Genomic_DNA"/>
</dbReference>
<reference evidence="1 2" key="1">
    <citation type="submission" date="2018-12" db="EMBL/GenBank/DDBJ databases">
        <authorList>
            <person name="Yang E."/>
        </authorList>
    </citation>
    <scope>NUCLEOTIDE SEQUENCE [LARGE SCALE GENOMIC DNA]</scope>
    <source>
        <strain evidence="1 2">SOD</strain>
    </source>
</reference>
<protein>
    <recommendedName>
        <fullName evidence="3">Transposase</fullName>
    </recommendedName>
</protein>
<proteinExistence type="predicted"/>
<dbReference type="OrthoDB" id="3376843at2"/>
<organism evidence="1 2">
    <name type="scientific">Massilia atriviolacea</name>
    <dbReference type="NCBI Taxonomy" id="2495579"/>
    <lineage>
        <taxon>Bacteria</taxon>
        <taxon>Pseudomonadati</taxon>
        <taxon>Pseudomonadota</taxon>
        <taxon>Betaproteobacteria</taxon>
        <taxon>Burkholderiales</taxon>
        <taxon>Oxalobacteraceae</taxon>
        <taxon>Telluria group</taxon>
        <taxon>Massilia</taxon>
    </lineage>
</organism>
<dbReference type="SUPFAM" id="SSF46689">
    <property type="entry name" value="Homeodomain-like"/>
    <property type="match status" value="1"/>
</dbReference>
<dbReference type="Pfam" id="PF01527">
    <property type="entry name" value="HTH_Tnp_1"/>
    <property type="match status" value="1"/>
</dbReference>
<sequence>MMGTTLDTEIKPGNRKGKSNYSREFKRRLAVAACEPGVSVSKLALAHQVNANMVFKWRRDLRAGLLDDAGPAPAALLPVVLAKTPAGPRSTAAPARRDSVSGGVIEIVIADAIVRLRGDVDAALLKTVVQSLRA</sequence>
<dbReference type="GO" id="GO:0003677">
    <property type="term" value="F:DNA binding"/>
    <property type="evidence" value="ECO:0007669"/>
    <property type="project" value="InterPro"/>
</dbReference>
<evidence type="ECO:0000313" key="1">
    <source>
        <dbReference type="EMBL" id="RSZ55075.1"/>
    </source>
</evidence>
<comment type="caution">
    <text evidence="1">The sequence shown here is derived from an EMBL/GenBank/DDBJ whole genome shotgun (WGS) entry which is preliminary data.</text>
</comment>
<dbReference type="AlphaFoldDB" id="A0A430HC36"/>
<dbReference type="GO" id="GO:0004803">
    <property type="term" value="F:transposase activity"/>
    <property type="evidence" value="ECO:0007669"/>
    <property type="project" value="InterPro"/>
</dbReference>
<dbReference type="InterPro" id="IPR009057">
    <property type="entry name" value="Homeodomain-like_sf"/>
</dbReference>
<evidence type="ECO:0008006" key="3">
    <source>
        <dbReference type="Google" id="ProtNLM"/>
    </source>
</evidence>
<name>A0A430HC36_9BURK</name>
<keyword evidence="2" id="KW-1185">Reference proteome</keyword>
<accession>A0A430HC36</accession>